<sequence length="276" mass="29080">MSPARRVRRPNVVALGVLGWLVVVAVPVYAVVVSSVRRREDYLDGGPLALPDAVTADNYLHALRSGFPGYLLNSTLVALGVVALVLVLAVPAAYAIVRSGSRVSARTLRVFLLGLAIPAQAVIVPVFLLVSQLGLYDTLLAVILPTAAFCLPVCVLVLTTAMRDVPEEMYEAMALDGSGPARALVRLVLPLSRHGIATAAVYSALQAWNGFLFPLVLTQSESTRVLPLGLYDFQDEYGTDVPGLLAAVVLSVLPVLVACLFARRALVSGLVGAGGK</sequence>
<evidence type="ECO:0000256" key="3">
    <source>
        <dbReference type="ARBA" id="ARBA00022475"/>
    </source>
</evidence>
<evidence type="ECO:0000256" key="1">
    <source>
        <dbReference type="ARBA" id="ARBA00004651"/>
    </source>
</evidence>
<dbReference type="PANTHER" id="PTHR43744">
    <property type="entry name" value="ABC TRANSPORTER PERMEASE PROTEIN MG189-RELATED-RELATED"/>
    <property type="match status" value="1"/>
</dbReference>
<evidence type="ECO:0000313" key="10">
    <source>
        <dbReference type="Proteomes" id="UP000800981"/>
    </source>
</evidence>
<dbReference type="RefSeq" id="WP_166283838.1">
    <property type="nucleotide sequence ID" value="NZ_JAANNP010000030.1"/>
</dbReference>
<dbReference type="SUPFAM" id="SSF161098">
    <property type="entry name" value="MetI-like"/>
    <property type="match status" value="1"/>
</dbReference>
<feature type="transmembrane region" description="Helical" evidence="7">
    <location>
        <begin position="12"/>
        <end position="32"/>
    </location>
</feature>
<keyword evidence="4 7" id="KW-0812">Transmembrane</keyword>
<evidence type="ECO:0000313" key="9">
    <source>
        <dbReference type="EMBL" id="NHC15437.1"/>
    </source>
</evidence>
<comment type="subcellular location">
    <subcellularLocation>
        <location evidence="1 7">Cell membrane</location>
        <topology evidence="1 7">Multi-pass membrane protein</topology>
    </subcellularLocation>
</comment>
<dbReference type="EMBL" id="JAANNP010000030">
    <property type="protein sequence ID" value="NHC15437.1"/>
    <property type="molecule type" value="Genomic_DNA"/>
</dbReference>
<dbReference type="Gene3D" id="1.10.3720.10">
    <property type="entry name" value="MetI-like"/>
    <property type="match status" value="1"/>
</dbReference>
<evidence type="ECO:0000256" key="7">
    <source>
        <dbReference type="RuleBase" id="RU363032"/>
    </source>
</evidence>
<keyword evidence="5 7" id="KW-1133">Transmembrane helix</keyword>
<reference evidence="9 10" key="1">
    <citation type="submission" date="2020-03" db="EMBL/GenBank/DDBJ databases">
        <title>Two novel Motilibacter sp.</title>
        <authorList>
            <person name="Liu S."/>
        </authorList>
    </citation>
    <scope>NUCLEOTIDE SEQUENCE [LARGE SCALE GENOMIC DNA]</scope>
    <source>
        <strain evidence="9 10">E257</strain>
    </source>
</reference>
<proteinExistence type="inferred from homology"/>
<keyword evidence="6 7" id="KW-0472">Membrane</keyword>
<dbReference type="CDD" id="cd06261">
    <property type="entry name" value="TM_PBP2"/>
    <property type="match status" value="1"/>
</dbReference>
<protein>
    <submittedName>
        <fullName evidence="9">Carbohydrate ABC transporter permease</fullName>
    </submittedName>
</protein>
<feature type="transmembrane region" description="Helical" evidence="7">
    <location>
        <begin position="241"/>
        <end position="262"/>
    </location>
</feature>
<feature type="transmembrane region" description="Helical" evidence="7">
    <location>
        <begin position="109"/>
        <end position="133"/>
    </location>
</feature>
<dbReference type="PANTHER" id="PTHR43744:SF12">
    <property type="entry name" value="ABC TRANSPORTER PERMEASE PROTEIN MG189-RELATED"/>
    <property type="match status" value="1"/>
</dbReference>
<evidence type="ECO:0000256" key="6">
    <source>
        <dbReference type="ARBA" id="ARBA00023136"/>
    </source>
</evidence>
<organism evidence="9 10">
    <name type="scientific">Motilibacter deserti</name>
    <dbReference type="NCBI Taxonomy" id="2714956"/>
    <lineage>
        <taxon>Bacteria</taxon>
        <taxon>Bacillati</taxon>
        <taxon>Actinomycetota</taxon>
        <taxon>Actinomycetes</taxon>
        <taxon>Motilibacterales</taxon>
        <taxon>Motilibacteraceae</taxon>
        <taxon>Motilibacter</taxon>
    </lineage>
</organism>
<dbReference type="PROSITE" id="PS50928">
    <property type="entry name" value="ABC_TM1"/>
    <property type="match status" value="1"/>
</dbReference>
<comment type="similarity">
    <text evidence="7">Belongs to the binding-protein-dependent transport system permease family.</text>
</comment>
<feature type="transmembrane region" description="Helical" evidence="7">
    <location>
        <begin position="139"/>
        <end position="162"/>
    </location>
</feature>
<evidence type="ECO:0000256" key="5">
    <source>
        <dbReference type="ARBA" id="ARBA00022989"/>
    </source>
</evidence>
<dbReference type="Pfam" id="PF00528">
    <property type="entry name" value="BPD_transp_1"/>
    <property type="match status" value="1"/>
</dbReference>
<dbReference type="Proteomes" id="UP000800981">
    <property type="component" value="Unassembled WGS sequence"/>
</dbReference>
<evidence type="ECO:0000256" key="2">
    <source>
        <dbReference type="ARBA" id="ARBA00022448"/>
    </source>
</evidence>
<accession>A0ABX0H0X6</accession>
<dbReference type="InterPro" id="IPR035906">
    <property type="entry name" value="MetI-like_sf"/>
</dbReference>
<comment type="caution">
    <text evidence="9">The sequence shown here is derived from an EMBL/GenBank/DDBJ whole genome shotgun (WGS) entry which is preliminary data.</text>
</comment>
<keyword evidence="3" id="KW-1003">Cell membrane</keyword>
<keyword evidence="2 7" id="KW-0813">Transport</keyword>
<gene>
    <name evidence="9" type="ORF">G9H71_16785</name>
</gene>
<feature type="transmembrane region" description="Helical" evidence="7">
    <location>
        <begin position="76"/>
        <end position="97"/>
    </location>
</feature>
<evidence type="ECO:0000259" key="8">
    <source>
        <dbReference type="PROSITE" id="PS50928"/>
    </source>
</evidence>
<name>A0ABX0H0X6_9ACTN</name>
<feature type="domain" description="ABC transmembrane type-1" evidence="8">
    <location>
        <begin position="71"/>
        <end position="262"/>
    </location>
</feature>
<evidence type="ECO:0000256" key="4">
    <source>
        <dbReference type="ARBA" id="ARBA00022692"/>
    </source>
</evidence>
<dbReference type="InterPro" id="IPR000515">
    <property type="entry name" value="MetI-like"/>
</dbReference>
<keyword evidence="10" id="KW-1185">Reference proteome</keyword>